<reference evidence="5 6" key="1">
    <citation type="journal article" date="2019" name="Int. J. Syst. Evol. Microbiol.">
        <title>The Global Catalogue of Microorganisms (GCM) 10K type strain sequencing project: providing services to taxonomists for standard genome sequencing and annotation.</title>
        <authorList>
            <consortium name="The Broad Institute Genomics Platform"/>
            <consortium name="The Broad Institute Genome Sequencing Center for Infectious Disease"/>
            <person name="Wu L."/>
            <person name="Ma J."/>
        </authorList>
    </citation>
    <scope>NUCLEOTIDE SEQUENCE [LARGE SCALE GENOMIC DNA]</scope>
    <source>
        <strain evidence="5 6">JCM 14322</strain>
    </source>
</reference>
<dbReference type="Proteomes" id="UP001500002">
    <property type="component" value="Unassembled WGS sequence"/>
</dbReference>
<dbReference type="EMBL" id="BAAANJ010000015">
    <property type="protein sequence ID" value="GAA1817526.1"/>
    <property type="molecule type" value="Genomic_DNA"/>
</dbReference>
<dbReference type="InterPro" id="IPR013148">
    <property type="entry name" value="Glyco_hydro_32_N"/>
</dbReference>
<organism evidence="5 6">
    <name type="scientific">Agromyces neolithicus</name>
    <dbReference type="NCBI Taxonomy" id="269420"/>
    <lineage>
        <taxon>Bacteria</taxon>
        <taxon>Bacillati</taxon>
        <taxon>Actinomycetota</taxon>
        <taxon>Actinomycetes</taxon>
        <taxon>Micrococcales</taxon>
        <taxon>Microbacteriaceae</taxon>
        <taxon>Agromyces</taxon>
    </lineage>
</organism>
<proteinExistence type="inferred from homology"/>
<dbReference type="InterPro" id="IPR023296">
    <property type="entry name" value="Glyco_hydro_beta-prop_sf"/>
</dbReference>
<evidence type="ECO:0000259" key="4">
    <source>
        <dbReference type="Pfam" id="PF00251"/>
    </source>
</evidence>
<protein>
    <recommendedName>
        <fullName evidence="4">Glycosyl hydrolase family 32 N-terminal domain-containing protein</fullName>
    </recommendedName>
</protein>
<keyword evidence="2" id="KW-0378">Hydrolase</keyword>
<keyword evidence="3" id="KW-0326">Glycosidase</keyword>
<dbReference type="Pfam" id="PF00251">
    <property type="entry name" value="Glyco_hydro_32N"/>
    <property type="match status" value="1"/>
</dbReference>
<comment type="caution">
    <text evidence="5">The sequence shown here is derived from an EMBL/GenBank/DDBJ whole genome shotgun (WGS) entry which is preliminary data.</text>
</comment>
<dbReference type="PANTHER" id="PTHR42800:SF1">
    <property type="entry name" value="EXOINULINASE INUD (AFU_ORTHOLOGUE AFUA_5G00480)"/>
    <property type="match status" value="1"/>
</dbReference>
<feature type="domain" description="Glycosyl hydrolase family 32 N-terminal" evidence="4">
    <location>
        <begin position="19"/>
        <end position="47"/>
    </location>
</feature>
<evidence type="ECO:0000313" key="6">
    <source>
        <dbReference type="Proteomes" id="UP001500002"/>
    </source>
</evidence>
<dbReference type="PANTHER" id="PTHR42800">
    <property type="entry name" value="EXOINULINASE INUD (AFU_ORTHOLOGUE AFUA_5G00480)"/>
    <property type="match status" value="1"/>
</dbReference>
<accession>A0ABN2MAS1</accession>
<evidence type="ECO:0000256" key="3">
    <source>
        <dbReference type="ARBA" id="ARBA00023295"/>
    </source>
</evidence>
<sequence>MFRSEAPAMTNLPRRPDFHFTPERGWINDPLGLTYRDDRYHLFYQYAGTILLVGARERLMGLLHENVT</sequence>
<evidence type="ECO:0000313" key="5">
    <source>
        <dbReference type="EMBL" id="GAA1817526.1"/>
    </source>
</evidence>
<evidence type="ECO:0000256" key="2">
    <source>
        <dbReference type="ARBA" id="ARBA00022801"/>
    </source>
</evidence>
<dbReference type="Gene3D" id="2.115.10.20">
    <property type="entry name" value="Glycosyl hydrolase domain, family 43"/>
    <property type="match status" value="1"/>
</dbReference>
<name>A0ABN2MAS1_9MICO</name>
<dbReference type="SUPFAM" id="SSF75005">
    <property type="entry name" value="Arabinanase/levansucrase/invertase"/>
    <property type="match status" value="1"/>
</dbReference>
<evidence type="ECO:0000256" key="1">
    <source>
        <dbReference type="ARBA" id="ARBA00009902"/>
    </source>
</evidence>
<gene>
    <name evidence="5" type="ORF">GCM10009749_29390</name>
</gene>
<comment type="similarity">
    <text evidence="1">Belongs to the glycosyl hydrolase 32 family.</text>
</comment>
<keyword evidence="6" id="KW-1185">Reference proteome</keyword>